<name>A0AAD7DRZ5_MYCRO</name>
<dbReference type="PANTHER" id="PTHR33481:SF1">
    <property type="entry name" value="ENDONUCLEASE_EXONUCLEASE_PHOSPHATASE DOMAIN-CONTAINING PROTEIN-RELATED"/>
    <property type="match status" value="1"/>
</dbReference>
<dbReference type="EMBL" id="JARKIE010000026">
    <property type="protein sequence ID" value="KAJ7698372.1"/>
    <property type="molecule type" value="Genomic_DNA"/>
</dbReference>
<comment type="caution">
    <text evidence="1">The sequence shown here is derived from an EMBL/GenBank/DDBJ whole genome shotgun (WGS) entry which is preliminary data.</text>
</comment>
<evidence type="ECO:0000313" key="1">
    <source>
        <dbReference type="EMBL" id="KAJ7698372.1"/>
    </source>
</evidence>
<evidence type="ECO:0000313" key="2">
    <source>
        <dbReference type="Proteomes" id="UP001221757"/>
    </source>
</evidence>
<keyword evidence="2" id="KW-1185">Reference proteome</keyword>
<evidence type="ECO:0008006" key="3">
    <source>
        <dbReference type="Google" id="ProtNLM"/>
    </source>
</evidence>
<protein>
    <recommendedName>
        <fullName evidence="3">RNA-directed DNA polymerase from mobile element jockey</fullName>
    </recommendedName>
</protein>
<feature type="non-terminal residue" evidence="1">
    <location>
        <position position="1"/>
    </location>
</feature>
<sequence length="149" mass="15854">KAALLHRKFFPPATPVPPPPAAPPSSPMPALTFTTAHVLRAIACISPWKAPGPSGIPNVAIASARNILAPVLLAILEAGLRLGYFPDSWRIFITATLRKPGKSDYTVPGAYRPIAEEEGLGKVIESVVADWLSEFAERTGMLSKNQFGG</sequence>
<dbReference type="PANTHER" id="PTHR33481">
    <property type="entry name" value="REVERSE TRANSCRIPTASE"/>
    <property type="match status" value="1"/>
</dbReference>
<organism evidence="1 2">
    <name type="scientific">Mycena rosella</name>
    <name type="common">Pink bonnet</name>
    <name type="synonym">Agaricus rosellus</name>
    <dbReference type="NCBI Taxonomy" id="1033263"/>
    <lineage>
        <taxon>Eukaryota</taxon>
        <taxon>Fungi</taxon>
        <taxon>Dikarya</taxon>
        <taxon>Basidiomycota</taxon>
        <taxon>Agaricomycotina</taxon>
        <taxon>Agaricomycetes</taxon>
        <taxon>Agaricomycetidae</taxon>
        <taxon>Agaricales</taxon>
        <taxon>Marasmiineae</taxon>
        <taxon>Mycenaceae</taxon>
        <taxon>Mycena</taxon>
    </lineage>
</organism>
<gene>
    <name evidence="1" type="ORF">B0H17DRAFT_856458</name>
</gene>
<accession>A0AAD7DRZ5</accession>
<proteinExistence type="predicted"/>
<dbReference type="AlphaFoldDB" id="A0AAD7DRZ5"/>
<dbReference type="Proteomes" id="UP001221757">
    <property type="component" value="Unassembled WGS sequence"/>
</dbReference>
<feature type="non-terminal residue" evidence="1">
    <location>
        <position position="149"/>
    </location>
</feature>
<reference evidence="1" key="1">
    <citation type="submission" date="2023-03" db="EMBL/GenBank/DDBJ databases">
        <title>Massive genome expansion in bonnet fungi (Mycena s.s.) driven by repeated elements and novel gene families across ecological guilds.</title>
        <authorList>
            <consortium name="Lawrence Berkeley National Laboratory"/>
            <person name="Harder C.B."/>
            <person name="Miyauchi S."/>
            <person name="Viragh M."/>
            <person name="Kuo A."/>
            <person name="Thoen E."/>
            <person name="Andreopoulos B."/>
            <person name="Lu D."/>
            <person name="Skrede I."/>
            <person name="Drula E."/>
            <person name="Henrissat B."/>
            <person name="Morin E."/>
            <person name="Kohler A."/>
            <person name="Barry K."/>
            <person name="LaButti K."/>
            <person name="Morin E."/>
            <person name="Salamov A."/>
            <person name="Lipzen A."/>
            <person name="Mereny Z."/>
            <person name="Hegedus B."/>
            <person name="Baldrian P."/>
            <person name="Stursova M."/>
            <person name="Weitz H."/>
            <person name="Taylor A."/>
            <person name="Grigoriev I.V."/>
            <person name="Nagy L.G."/>
            <person name="Martin F."/>
            <person name="Kauserud H."/>
        </authorList>
    </citation>
    <scope>NUCLEOTIDE SEQUENCE</scope>
    <source>
        <strain evidence="1">CBHHK067</strain>
    </source>
</reference>